<evidence type="ECO:0000256" key="5">
    <source>
        <dbReference type="ARBA" id="ARBA00022692"/>
    </source>
</evidence>
<evidence type="ECO:0000256" key="4">
    <source>
        <dbReference type="ARBA" id="ARBA00022475"/>
    </source>
</evidence>
<evidence type="ECO:0000256" key="9">
    <source>
        <dbReference type="ARBA" id="ARBA00023136"/>
    </source>
</evidence>
<evidence type="ECO:0000256" key="7">
    <source>
        <dbReference type="ARBA" id="ARBA00022989"/>
    </source>
</evidence>
<evidence type="ECO:0000256" key="12">
    <source>
        <dbReference type="RuleBase" id="RU362010"/>
    </source>
</evidence>
<dbReference type="Gene3D" id="3.30.460.20">
    <property type="entry name" value="CorA soluble domain-like"/>
    <property type="match status" value="1"/>
</dbReference>
<dbReference type="InterPro" id="IPR004488">
    <property type="entry name" value="Mg/Co-transport_prot_CorA"/>
</dbReference>
<dbReference type="RefSeq" id="WP_025730692.1">
    <property type="nucleotide sequence ID" value="NZ_JAMAUG010000006.1"/>
</dbReference>
<dbReference type="OrthoDB" id="9803416at2"/>
<dbReference type="Proteomes" id="UP000030588">
    <property type="component" value="Unassembled WGS sequence"/>
</dbReference>
<keyword evidence="9 12" id="KW-0472">Membrane</keyword>
<dbReference type="GO" id="GO:0015095">
    <property type="term" value="F:magnesium ion transmembrane transporter activity"/>
    <property type="evidence" value="ECO:0007669"/>
    <property type="project" value="UniProtKB-UniRule"/>
</dbReference>
<dbReference type="InterPro" id="IPR045863">
    <property type="entry name" value="CorA_TM1_TM2"/>
</dbReference>
<keyword evidence="8 12" id="KW-0406">Ion transport</keyword>
<organism evidence="13 14">
    <name type="scientific">Heyndrickxia ginsengihumi</name>
    <dbReference type="NCBI Taxonomy" id="363870"/>
    <lineage>
        <taxon>Bacteria</taxon>
        <taxon>Bacillati</taxon>
        <taxon>Bacillota</taxon>
        <taxon>Bacilli</taxon>
        <taxon>Bacillales</taxon>
        <taxon>Bacillaceae</taxon>
        <taxon>Heyndrickxia</taxon>
    </lineage>
</organism>
<evidence type="ECO:0000256" key="10">
    <source>
        <dbReference type="ARBA" id="ARBA00034269"/>
    </source>
</evidence>
<dbReference type="Pfam" id="PF01544">
    <property type="entry name" value="CorA"/>
    <property type="match status" value="1"/>
</dbReference>
<dbReference type="AlphaFoldDB" id="A0A0A6XWS3"/>
<accession>A0A0A6XWS3</accession>
<comment type="function">
    <text evidence="11">Mediates influx of magnesium ions. Alternates between open and closed states. Activated by low cytoplasmic Mg(2+) levels. Inactive when cytoplasmic Mg(2+) levels are high.</text>
</comment>
<dbReference type="GO" id="GO:0015087">
    <property type="term" value="F:cobalt ion transmembrane transporter activity"/>
    <property type="evidence" value="ECO:0007669"/>
    <property type="project" value="UniProtKB-UniRule"/>
</dbReference>
<evidence type="ECO:0000313" key="14">
    <source>
        <dbReference type="Proteomes" id="UP000030588"/>
    </source>
</evidence>
<dbReference type="EMBL" id="JRUN01000051">
    <property type="protein sequence ID" value="KHD84587.1"/>
    <property type="molecule type" value="Genomic_DNA"/>
</dbReference>
<evidence type="ECO:0000313" key="13">
    <source>
        <dbReference type="EMBL" id="KHD84587.1"/>
    </source>
</evidence>
<dbReference type="PANTHER" id="PTHR46494:SF1">
    <property type="entry name" value="CORA FAMILY METAL ION TRANSPORTER (EUROFUNG)"/>
    <property type="match status" value="1"/>
</dbReference>
<dbReference type="Gene3D" id="1.20.58.340">
    <property type="entry name" value="Magnesium transport protein CorA, transmembrane region"/>
    <property type="match status" value="2"/>
</dbReference>
<evidence type="ECO:0000256" key="3">
    <source>
        <dbReference type="ARBA" id="ARBA00022448"/>
    </source>
</evidence>
<keyword evidence="7 12" id="KW-1133">Transmembrane helix</keyword>
<dbReference type="STRING" id="363870.NG54_14565"/>
<comment type="similarity">
    <text evidence="2 12">Belongs to the CorA metal ion transporter (MIT) (TC 1.A.35) family.</text>
</comment>
<comment type="catalytic activity">
    <reaction evidence="10">
        <text>Mg(2+)(in) = Mg(2+)(out)</text>
        <dbReference type="Rhea" id="RHEA:29827"/>
        <dbReference type="ChEBI" id="CHEBI:18420"/>
    </reaction>
</comment>
<comment type="caution">
    <text evidence="13">The sequence shown here is derived from an EMBL/GenBank/DDBJ whole genome shotgun (WGS) entry which is preliminary data.</text>
</comment>
<evidence type="ECO:0000256" key="2">
    <source>
        <dbReference type="ARBA" id="ARBA00009765"/>
    </source>
</evidence>
<comment type="subcellular location">
    <subcellularLocation>
        <location evidence="1">Cell membrane</location>
        <topology evidence="1">Multi-pass membrane protein</topology>
    </subcellularLocation>
    <subcellularLocation>
        <location evidence="12">Membrane</location>
        <topology evidence="12">Multi-pass membrane protein</topology>
    </subcellularLocation>
</comment>
<dbReference type="CDD" id="cd12831">
    <property type="entry name" value="TmCorA-like_u2"/>
    <property type="match status" value="1"/>
</dbReference>
<dbReference type="InterPro" id="IPR002523">
    <property type="entry name" value="MgTranspt_CorA/ZnTranspt_ZntB"/>
</dbReference>
<evidence type="ECO:0000256" key="8">
    <source>
        <dbReference type="ARBA" id="ARBA00023065"/>
    </source>
</evidence>
<dbReference type="GO" id="GO:0050897">
    <property type="term" value="F:cobalt ion binding"/>
    <property type="evidence" value="ECO:0007669"/>
    <property type="project" value="TreeGrafter"/>
</dbReference>
<dbReference type="FunFam" id="1.20.58.340:FF:000004">
    <property type="entry name" value="Magnesium transport protein CorA"/>
    <property type="match status" value="1"/>
</dbReference>
<name>A0A0A6XWS3_9BACI</name>
<proteinExistence type="inferred from homology"/>
<keyword evidence="3 12" id="KW-0813">Transport</keyword>
<feature type="transmembrane region" description="Helical" evidence="12">
    <location>
        <begin position="257"/>
        <end position="277"/>
    </location>
</feature>
<dbReference type="SUPFAM" id="SSF144083">
    <property type="entry name" value="Magnesium transport protein CorA, transmembrane region"/>
    <property type="match status" value="1"/>
</dbReference>
<reference evidence="13 14" key="1">
    <citation type="submission" date="2014-10" db="EMBL/GenBank/DDBJ databases">
        <title>Draft genome of phytase producing Bacillus ginsengihumi strain M2.11.</title>
        <authorList>
            <person name="Toymentseva A."/>
            <person name="Boulygina E.A."/>
            <person name="Kazakov S.V."/>
            <person name="Kayumov I."/>
            <person name="Suleimanova A.D."/>
            <person name="Mardanova A.M."/>
            <person name="Maria S.N."/>
            <person name="Sergey M.Y."/>
            <person name="Sharipova M.R."/>
        </authorList>
    </citation>
    <scope>NUCLEOTIDE SEQUENCE [LARGE SCALE GENOMIC DNA]</scope>
    <source>
        <strain evidence="13 14">M2.11</strain>
    </source>
</reference>
<dbReference type="GO" id="GO:0000287">
    <property type="term" value="F:magnesium ion binding"/>
    <property type="evidence" value="ECO:0007669"/>
    <property type="project" value="TreeGrafter"/>
</dbReference>
<evidence type="ECO:0000256" key="11">
    <source>
        <dbReference type="ARBA" id="ARBA00045497"/>
    </source>
</evidence>
<dbReference type="NCBIfam" id="TIGR00383">
    <property type="entry name" value="corA"/>
    <property type="match status" value="1"/>
</dbReference>
<dbReference type="PANTHER" id="PTHR46494">
    <property type="entry name" value="CORA FAMILY METAL ION TRANSPORTER (EUROFUNG)"/>
    <property type="match status" value="1"/>
</dbReference>
<keyword evidence="6 12" id="KW-0460">Magnesium</keyword>
<sequence>MIRIIGVTKENKLIKLSNIDDIPSANMKWYWIDFDRPSEDEVSKLRTPLQYHPLAIEDCIHKLQRPKLDYYEDHSFFVIQSIAHKHLKKEEINIFLSERFITTFHYSKSEEINKVWTTIESSQKLKQYDTALIFYQILDNIVDNYFPYIYKIEDRLNDIENHSKHETMEKLLDSLYKTRHELLSLWHTISPMTDLVYRMLNSHRLEGIHKRLAYFSDIHDHLLKLSVLVEANRELTADIRDSYISLNSYQMNRVMKILTVFTTIFMPLTFIVGVYGMNFKYMPELSWKYGYITCLFVMFIIGAGMTYWFIKKGWFK</sequence>
<dbReference type="InterPro" id="IPR045861">
    <property type="entry name" value="CorA_cytoplasmic_dom"/>
</dbReference>
<evidence type="ECO:0000256" key="6">
    <source>
        <dbReference type="ARBA" id="ARBA00022842"/>
    </source>
</evidence>
<feature type="transmembrane region" description="Helical" evidence="12">
    <location>
        <begin position="289"/>
        <end position="310"/>
    </location>
</feature>
<dbReference type="SUPFAM" id="SSF143865">
    <property type="entry name" value="CorA soluble domain-like"/>
    <property type="match status" value="1"/>
</dbReference>
<evidence type="ECO:0000256" key="1">
    <source>
        <dbReference type="ARBA" id="ARBA00004651"/>
    </source>
</evidence>
<keyword evidence="4 12" id="KW-1003">Cell membrane</keyword>
<protein>
    <recommendedName>
        <fullName evidence="12">Magnesium transport protein CorA</fullName>
    </recommendedName>
</protein>
<gene>
    <name evidence="12" type="primary">corA</name>
    <name evidence="13" type="ORF">NG54_14565</name>
</gene>
<keyword evidence="5 12" id="KW-0812">Transmembrane</keyword>
<dbReference type="GO" id="GO:0005886">
    <property type="term" value="C:plasma membrane"/>
    <property type="evidence" value="ECO:0007669"/>
    <property type="project" value="UniProtKB-SubCell"/>
</dbReference>